<dbReference type="EMBL" id="JBHFNQ010000121">
    <property type="protein sequence ID" value="MFB2878379.1"/>
    <property type="molecule type" value="Genomic_DNA"/>
</dbReference>
<gene>
    <name evidence="2" type="ORF">ACE1CC_16125</name>
</gene>
<comment type="caution">
    <text evidence="2">The sequence shown here is derived from an EMBL/GenBank/DDBJ whole genome shotgun (WGS) entry which is preliminary data.</text>
</comment>
<feature type="region of interest" description="Disordered" evidence="1">
    <location>
        <begin position="1"/>
        <end position="23"/>
    </location>
</feature>
<sequence>MPTYFKDSQQSKHQKSSHPAPKISDSLLEQIPVRYKGWGISTKVINGKLWLRWQHPNENFPRYGCPVSEEGLDVTINNVKFLINLANKLEDEVKTKGLRRQSSIY</sequence>
<evidence type="ECO:0008006" key="4">
    <source>
        <dbReference type="Google" id="ProtNLM"/>
    </source>
</evidence>
<proteinExistence type="predicted"/>
<name>A0ABV4X6G9_9CYAN</name>
<dbReference type="Proteomes" id="UP001576774">
    <property type="component" value="Unassembled WGS sequence"/>
</dbReference>
<evidence type="ECO:0000313" key="2">
    <source>
        <dbReference type="EMBL" id="MFB2878379.1"/>
    </source>
</evidence>
<evidence type="ECO:0000256" key="1">
    <source>
        <dbReference type="SAM" id="MobiDB-lite"/>
    </source>
</evidence>
<dbReference type="RefSeq" id="WP_413271452.1">
    <property type="nucleotide sequence ID" value="NZ_JBHFNQ010000121.1"/>
</dbReference>
<reference evidence="2 3" key="1">
    <citation type="submission" date="2024-09" db="EMBL/GenBank/DDBJ databases">
        <title>Floridaenema gen nov. (Aerosakkonemataceae, Aerosakkonematales ord. nov., Cyanobacteria) from benthic tropical and subtropical fresh waters, with the description of four new species.</title>
        <authorList>
            <person name="Moretto J.A."/>
            <person name="Berthold D.E."/>
            <person name="Lefler F.W."/>
            <person name="Huang I.-S."/>
            <person name="Laughinghouse H. IV."/>
        </authorList>
    </citation>
    <scope>NUCLEOTIDE SEQUENCE [LARGE SCALE GENOMIC DNA]</scope>
    <source>
        <strain evidence="2 3">BLCC-F46</strain>
    </source>
</reference>
<protein>
    <recommendedName>
        <fullName evidence="4">LAGLIDADG homing endonuclease</fullName>
    </recommendedName>
</protein>
<organism evidence="2 3">
    <name type="scientific">Floridaenema aerugineum BLCC-F46</name>
    <dbReference type="NCBI Taxonomy" id="3153654"/>
    <lineage>
        <taxon>Bacteria</taxon>
        <taxon>Bacillati</taxon>
        <taxon>Cyanobacteriota</taxon>
        <taxon>Cyanophyceae</taxon>
        <taxon>Oscillatoriophycideae</taxon>
        <taxon>Aerosakkonematales</taxon>
        <taxon>Aerosakkonemataceae</taxon>
        <taxon>Floridanema</taxon>
        <taxon>Floridanema aerugineum</taxon>
    </lineage>
</organism>
<evidence type="ECO:0000313" key="3">
    <source>
        <dbReference type="Proteomes" id="UP001576774"/>
    </source>
</evidence>
<accession>A0ABV4X6G9</accession>
<keyword evidence="3" id="KW-1185">Reference proteome</keyword>